<evidence type="ECO:0000259" key="2">
    <source>
        <dbReference type="Pfam" id="PF01266"/>
    </source>
</evidence>
<dbReference type="AlphaFoldDB" id="A0A2U2DJV5"/>
<dbReference type="InterPro" id="IPR006076">
    <property type="entry name" value="FAD-dep_OxRdtase"/>
</dbReference>
<dbReference type="PANTHER" id="PTHR13847:SF287">
    <property type="entry name" value="FAD-DEPENDENT OXIDOREDUCTASE DOMAIN-CONTAINING PROTEIN 1"/>
    <property type="match status" value="1"/>
</dbReference>
<dbReference type="GO" id="GO:0016491">
    <property type="term" value="F:oxidoreductase activity"/>
    <property type="evidence" value="ECO:0007669"/>
    <property type="project" value="UniProtKB-KW"/>
</dbReference>
<comment type="caution">
    <text evidence="3">The sequence shown here is derived from an EMBL/GenBank/DDBJ whole genome shotgun (WGS) entry which is preliminary data.</text>
</comment>
<protein>
    <submittedName>
        <fullName evidence="3">Sarcosine oxidase subunit beta family protein</fullName>
    </submittedName>
</protein>
<dbReference type="Proteomes" id="UP000245252">
    <property type="component" value="Unassembled WGS sequence"/>
</dbReference>
<dbReference type="Pfam" id="PF01266">
    <property type="entry name" value="DAO"/>
    <property type="match status" value="1"/>
</dbReference>
<evidence type="ECO:0000313" key="4">
    <source>
        <dbReference type="Proteomes" id="UP000245252"/>
    </source>
</evidence>
<dbReference type="Gene3D" id="3.50.50.60">
    <property type="entry name" value="FAD/NAD(P)-binding domain"/>
    <property type="match status" value="1"/>
</dbReference>
<dbReference type="SUPFAM" id="SSF51905">
    <property type="entry name" value="FAD/NAD(P)-binding domain"/>
    <property type="match status" value="1"/>
</dbReference>
<dbReference type="PANTHER" id="PTHR13847">
    <property type="entry name" value="SARCOSINE DEHYDROGENASE-RELATED"/>
    <property type="match status" value="1"/>
</dbReference>
<dbReference type="EMBL" id="QFBC01000015">
    <property type="protein sequence ID" value="PWE53583.1"/>
    <property type="molecule type" value="Genomic_DNA"/>
</dbReference>
<sequence length="385" mass="41986">MNTLPLPKRASVVIIGGGVQGLSVAFNLVERGHKDILVLDAGYWQGGASGRNGTLIRPGFASVPWTELFILTVEEWRSWSKRLGENVMFTQRGYSVVSEAEKSEAMLLEGLKVQQSLGVNSRMLSRREIDDLLPAINKARVRAVQHQPEGGVAPHHAVMKGLLAFCQRNGVDVRYRTKISGLERTGPRVSAVLVGDHRIEADCVVSCAGPNNPDIAAMAAVPLNGFGMRIEAMALEPTRPLIKPAIALIDSLAYFHQTARGEVVGGTEVPERPRMSLKVDVPVMANMAKVYLEMFPQLGEVRILRHWAGQFHASTDYAPLLGEHPDLKDLWFSAGWSYGFAGAPAAGRLLAEAIAKGRIDRRMKPFALDRFEKTGPIIEGGIVLA</sequence>
<proteinExistence type="predicted"/>
<evidence type="ECO:0000256" key="1">
    <source>
        <dbReference type="ARBA" id="ARBA00023002"/>
    </source>
</evidence>
<organism evidence="3 4">
    <name type="scientific">Metarhizobium album</name>
    <dbReference type="NCBI Taxonomy" id="2182425"/>
    <lineage>
        <taxon>Bacteria</taxon>
        <taxon>Pseudomonadati</taxon>
        <taxon>Pseudomonadota</taxon>
        <taxon>Alphaproteobacteria</taxon>
        <taxon>Hyphomicrobiales</taxon>
        <taxon>Rhizobiaceae</taxon>
        <taxon>Metarhizobium</taxon>
    </lineage>
</organism>
<feature type="domain" description="FAD dependent oxidoreductase" evidence="2">
    <location>
        <begin position="12"/>
        <end position="352"/>
    </location>
</feature>
<dbReference type="RefSeq" id="WP_109461054.1">
    <property type="nucleotide sequence ID" value="NZ_QFBC01000015.1"/>
</dbReference>
<dbReference type="Gene3D" id="3.30.9.10">
    <property type="entry name" value="D-Amino Acid Oxidase, subunit A, domain 2"/>
    <property type="match status" value="1"/>
</dbReference>
<dbReference type="InterPro" id="IPR036188">
    <property type="entry name" value="FAD/NAD-bd_sf"/>
</dbReference>
<accession>A0A2U2DJV5</accession>
<dbReference type="GO" id="GO:0005737">
    <property type="term" value="C:cytoplasm"/>
    <property type="evidence" value="ECO:0007669"/>
    <property type="project" value="TreeGrafter"/>
</dbReference>
<evidence type="ECO:0000313" key="3">
    <source>
        <dbReference type="EMBL" id="PWE53583.1"/>
    </source>
</evidence>
<name>A0A2U2DJV5_9HYPH</name>
<gene>
    <name evidence="3" type="ORF">DEM27_25460</name>
</gene>
<dbReference type="SUPFAM" id="SSF54373">
    <property type="entry name" value="FAD-linked reductases, C-terminal domain"/>
    <property type="match status" value="1"/>
</dbReference>
<dbReference type="OrthoDB" id="9815989at2"/>
<keyword evidence="4" id="KW-1185">Reference proteome</keyword>
<reference evidence="3 4" key="1">
    <citation type="submission" date="2018-05" db="EMBL/GenBank/DDBJ databases">
        <title>The draft genome of strain NS-104.</title>
        <authorList>
            <person name="Hang P."/>
            <person name="Jiang J."/>
        </authorList>
    </citation>
    <scope>NUCLEOTIDE SEQUENCE [LARGE SCALE GENOMIC DNA]</scope>
    <source>
        <strain evidence="3 4">NS-104</strain>
    </source>
</reference>
<keyword evidence="1" id="KW-0560">Oxidoreductase</keyword>